<keyword evidence="2" id="KW-0378">Hydrolase</keyword>
<accession>F4RT73</accession>
<feature type="compositionally biased region" description="Polar residues" evidence="3">
    <location>
        <begin position="752"/>
        <end position="769"/>
    </location>
</feature>
<comment type="similarity">
    <text evidence="1">Belongs to the 'GDXG' lipolytic enzyme family.</text>
</comment>
<gene>
    <name evidence="5" type="ORF">MELLADRAFT_88848</name>
</gene>
<dbReference type="PANTHER" id="PTHR48081:SF5">
    <property type="entry name" value="ALPHA_BETA HYDROLASE FOLD-3 DOMAIN-CONTAINING PROTEIN"/>
    <property type="match status" value="1"/>
</dbReference>
<dbReference type="GO" id="GO:0016787">
    <property type="term" value="F:hydrolase activity"/>
    <property type="evidence" value="ECO:0007669"/>
    <property type="project" value="UniProtKB-KW"/>
</dbReference>
<dbReference type="GeneID" id="18935009"/>
<dbReference type="Pfam" id="PF07859">
    <property type="entry name" value="Abhydrolase_3"/>
    <property type="match status" value="2"/>
</dbReference>
<organism evidence="6">
    <name type="scientific">Melampsora larici-populina (strain 98AG31 / pathotype 3-4-7)</name>
    <name type="common">Poplar leaf rust fungus</name>
    <dbReference type="NCBI Taxonomy" id="747676"/>
    <lineage>
        <taxon>Eukaryota</taxon>
        <taxon>Fungi</taxon>
        <taxon>Dikarya</taxon>
        <taxon>Basidiomycota</taxon>
        <taxon>Pucciniomycotina</taxon>
        <taxon>Pucciniomycetes</taxon>
        <taxon>Pucciniales</taxon>
        <taxon>Melampsoraceae</taxon>
        <taxon>Melampsora</taxon>
    </lineage>
</organism>
<dbReference type="InParanoid" id="F4RT73"/>
<dbReference type="KEGG" id="mlr:MELLADRAFT_88848"/>
<dbReference type="HOGENOM" id="CLU_004893_1_0_1"/>
<dbReference type="VEuPathDB" id="FungiDB:MELLADRAFT_88848"/>
<feature type="region of interest" description="Disordered" evidence="3">
    <location>
        <begin position="1001"/>
        <end position="1020"/>
    </location>
</feature>
<dbReference type="Proteomes" id="UP000001072">
    <property type="component" value="Unassembled WGS sequence"/>
</dbReference>
<evidence type="ECO:0000313" key="6">
    <source>
        <dbReference type="Proteomes" id="UP000001072"/>
    </source>
</evidence>
<dbReference type="OrthoDB" id="1662883at2759"/>
<reference evidence="6" key="1">
    <citation type="journal article" date="2011" name="Proc. Natl. Acad. Sci. U.S.A.">
        <title>Obligate biotrophy features unraveled by the genomic analysis of rust fungi.</title>
        <authorList>
            <person name="Duplessis S."/>
            <person name="Cuomo C.A."/>
            <person name="Lin Y.-C."/>
            <person name="Aerts A."/>
            <person name="Tisserant E."/>
            <person name="Veneault-Fourrey C."/>
            <person name="Joly D.L."/>
            <person name="Hacquard S."/>
            <person name="Amselem J."/>
            <person name="Cantarel B.L."/>
            <person name="Chiu R."/>
            <person name="Coutinho P.M."/>
            <person name="Feau N."/>
            <person name="Field M."/>
            <person name="Frey P."/>
            <person name="Gelhaye E."/>
            <person name="Goldberg J."/>
            <person name="Grabherr M.G."/>
            <person name="Kodira C.D."/>
            <person name="Kohler A."/>
            <person name="Kuees U."/>
            <person name="Lindquist E.A."/>
            <person name="Lucas S.M."/>
            <person name="Mago R."/>
            <person name="Mauceli E."/>
            <person name="Morin E."/>
            <person name="Murat C."/>
            <person name="Pangilinan J.L."/>
            <person name="Park R."/>
            <person name="Pearson M."/>
            <person name="Quesneville H."/>
            <person name="Rouhier N."/>
            <person name="Sakthikumar S."/>
            <person name="Salamov A.A."/>
            <person name="Schmutz J."/>
            <person name="Selles B."/>
            <person name="Shapiro H."/>
            <person name="Tanguay P."/>
            <person name="Tuskan G.A."/>
            <person name="Henrissat B."/>
            <person name="Van de Peer Y."/>
            <person name="Rouze P."/>
            <person name="Ellis J.G."/>
            <person name="Dodds P.N."/>
            <person name="Schein J.E."/>
            <person name="Zhong S."/>
            <person name="Hamelin R.C."/>
            <person name="Grigoriev I.V."/>
            <person name="Szabo L.J."/>
            <person name="Martin F."/>
        </authorList>
    </citation>
    <scope>NUCLEOTIDE SEQUENCE [LARGE SCALE GENOMIC DNA]</scope>
    <source>
        <strain evidence="6">98AG31 / pathotype 3-4-7</strain>
    </source>
</reference>
<feature type="compositionally biased region" description="Basic and acidic residues" evidence="3">
    <location>
        <begin position="165"/>
        <end position="177"/>
    </location>
</feature>
<dbReference type="SUPFAM" id="SSF53474">
    <property type="entry name" value="alpha/beta-Hydrolases"/>
    <property type="match status" value="1"/>
</dbReference>
<feature type="region of interest" description="Disordered" evidence="3">
    <location>
        <begin position="457"/>
        <end position="541"/>
    </location>
</feature>
<evidence type="ECO:0000259" key="4">
    <source>
        <dbReference type="Pfam" id="PF07859"/>
    </source>
</evidence>
<feature type="compositionally biased region" description="Polar residues" evidence="3">
    <location>
        <begin position="975"/>
        <end position="988"/>
    </location>
</feature>
<dbReference type="PANTHER" id="PTHR48081">
    <property type="entry name" value="AB HYDROLASE SUPERFAMILY PROTEIN C4A8.06C"/>
    <property type="match status" value="1"/>
</dbReference>
<feature type="compositionally biased region" description="Basic and acidic residues" evidence="3">
    <location>
        <begin position="210"/>
        <end position="219"/>
    </location>
</feature>
<feature type="region of interest" description="Disordered" evidence="3">
    <location>
        <begin position="246"/>
        <end position="304"/>
    </location>
</feature>
<feature type="region of interest" description="Disordered" evidence="3">
    <location>
        <begin position="147"/>
        <end position="228"/>
    </location>
</feature>
<proteinExistence type="inferred from homology"/>
<name>F4RT73_MELLP</name>
<evidence type="ECO:0000256" key="2">
    <source>
        <dbReference type="ARBA" id="ARBA00022801"/>
    </source>
</evidence>
<feature type="compositionally biased region" description="Polar residues" evidence="3">
    <location>
        <begin position="827"/>
        <end position="839"/>
    </location>
</feature>
<dbReference type="Gene3D" id="3.40.50.1820">
    <property type="entry name" value="alpha/beta hydrolase"/>
    <property type="match status" value="2"/>
</dbReference>
<evidence type="ECO:0000313" key="5">
    <source>
        <dbReference type="EMBL" id="EGG04483.1"/>
    </source>
</evidence>
<evidence type="ECO:0000256" key="1">
    <source>
        <dbReference type="ARBA" id="ARBA00010515"/>
    </source>
</evidence>
<dbReference type="AlphaFoldDB" id="F4RT73"/>
<dbReference type="InterPro" id="IPR013094">
    <property type="entry name" value="AB_hydrolase_3"/>
</dbReference>
<dbReference type="STRING" id="747676.F4RT73"/>
<feature type="domain" description="Alpha/beta hydrolase fold-3" evidence="4">
    <location>
        <begin position="317"/>
        <end position="444"/>
    </location>
</feature>
<feature type="region of interest" description="Disordered" evidence="3">
    <location>
        <begin position="709"/>
        <end position="780"/>
    </location>
</feature>
<keyword evidence="6" id="KW-1185">Reference proteome</keyword>
<feature type="region of interest" description="Disordered" evidence="3">
    <location>
        <begin position="796"/>
        <end position="842"/>
    </location>
</feature>
<feature type="domain" description="Alpha/beta hydrolase fold-3" evidence="4">
    <location>
        <begin position="563"/>
        <end position="631"/>
    </location>
</feature>
<evidence type="ECO:0000256" key="3">
    <source>
        <dbReference type="SAM" id="MobiDB-lite"/>
    </source>
</evidence>
<feature type="compositionally biased region" description="Polar residues" evidence="3">
    <location>
        <begin position="471"/>
        <end position="483"/>
    </location>
</feature>
<feature type="compositionally biased region" description="Basic and acidic residues" evidence="3">
    <location>
        <begin position="1055"/>
        <end position="1067"/>
    </location>
</feature>
<feature type="compositionally biased region" description="Basic and acidic residues" evidence="3">
    <location>
        <begin position="957"/>
        <end position="968"/>
    </location>
</feature>
<dbReference type="EMBL" id="GL883118">
    <property type="protein sequence ID" value="EGG04483.1"/>
    <property type="molecule type" value="Genomic_DNA"/>
</dbReference>
<feature type="region of interest" description="Disordered" evidence="3">
    <location>
        <begin position="1051"/>
        <end position="1094"/>
    </location>
</feature>
<feature type="compositionally biased region" description="Basic residues" evidence="3">
    <location>
        <begin position="1083"/>
        <end position="1094"/>
    </location>
</feature>
<feature type="compositionally biased region" description="Low complexity" evidence="3">
    <location>
        <begin position="150"/>
        <end position="164"/>
    </location>
</feature>
<feature type="region of interest" description="Disordered" evidence="3">
    <location>
        <begin position="957"/>
        <end position="988"/>
    </location>
</feature>
<protein>
    <submittedName>
        <fullName evidence="5">Arylacetamide deacetylase</fullName>
    </submittedName>
</protein>
<dbReference type="PROSITE" id="PS01173">
    <property type="entry name" value="LIPASE_GDXG_HIS"/>
    <property type="match status" value="1"/>
</dbReference>
<dbReference type="InterPro" id="IPR050300">
    <property type="entry name" value="GDXG_lipolytic_enzyme"/>
</dbReference>
<feature type="compositionally biased region" description="Low complexity" evidence="3">
    <location>
        <begin position="796"/>
        <end position="805"/>
    </location>
</feature>
<dbReference type="InterPro" id="IPR029058">
    <property type="entry name" value="AB_hydrolase_fold"/>
</dbReference>
<sequence>MGRPPILPLNGFTVAYMALPTILSTFAKHYYPFKPNSQDPKARDELSFDEAFALAKFVAEKASHYTVEDVQRLGNAFVPAPWSVRVIRVSIPSSTCSDAAQYLIDALGPDELQHVIGGQLWWQRRSSKDGGVEAEWIAMKSDWNRVKPRAASSSSSSHAAINSSHPDHEDHTEDRNLSPHPKAKSKQKRMSVFQQIRSSPQSAVSNPESDLTHSSDHGSDPNSNHDALQHKFPSVLSRLRSISHRIKKGNSSANSPSPVEPILGPNANPNDNPSPPNPVNSPGQTPEETPPPNHSSTPNDDFENATYEEDMDTMRCMLYIHGGAYYFGSVNTHRYSIWRYARKMGGRAFAVNYRLAPQYPFPCALVDCLAAYLYLIRPPPEAKHRPVDPSKLIIAGDSAGGGLSLALLTLIRDCGLPAPAGAVLISPWVDLTHSFPSVMENTKTDIIPPYGFMHQPSILWPPPSPDEDNSATEPQASTSNIQPEVTKPPTNLDRRFSMFRSMSKGNKTKVPEIITPQDPTTSTDVSSPEPHSHPLPSPDNTYVNPYKLTTFEDLKSSTQKGKGEKYPVVHIDGKKIEIDQQIQLYAPNDMVTHPYCSPALAPSLGGLPPLFIIAGDNEVLRDEIIYVAHRAARPDQYPLRDGLLNAHPDRKAKAALYPPTKVHLQVYDDMCHVLPMFSFARPAKYCYRAIASFCKFVTSDAKADLSLSSARSPHSSIDGIAPSANPSTAHHSNPHPASSSRDAGVSSASAHPTFSPTVVVSMQSDTPEAQPSELKSEKPTGSLTLMIPGAEASSSANACASLSTSPEGQAPSTWGRITGGSHDTHRSSVGHSGVNSEVQSIHSSISSNVMNDEGKERKAKLTVELLKELEETIYHSALPFNRPDFDDHMIRERVDVNGKIRKLEDETDLKALKLDSESIGVIQEGPVRRWAEGKEIWDHKFMKLYKKIQFQRDHHIKRATEEHKERVKERRKSALPQTGQPTQPQIEQSLLRCNSLDNLRKHERITERPPASSIAARKDTGEARKLAKALEEQVKSKGNASKLWSGLHQINSRLDSPHHEDDRRNLENDEDPIGGAGGVSGDHHHRVLQSRIRF</sequence>
<feature type="compositionally biased region" description="Polar residues" evidence="3">
    <location>
        <begin position="192"/>
        <end position="209"/>
    </location>
</feature>
<dbReference type="RefSeq" id="XP_007412274.1">
    <property type="nucleotide sequence ID" value="XM_007412212.1"/>
</dbReference>
<feature type="compositionally biased region" description="Low complexity" evidence="3">
    <location>
        <begin position="725"/>
        <end position="750"/>
    </location>
</feature>
<dbReference type="InterPro" id="IPR002168">
    <property type="entry name" value="Lipase_GDXG_HIS_AS"/>
</dbReference>
<dbReference type="eggNOG" id="KOG1515">
    <property type="taxonomic scope" value="Eukaryota"/>
</dbReference>